<comment type="caution">
    <text evidence="3">The sequence shown here is derived from an EMBL/GenBank/DDBJ whole genome shotgun (WGS) entry which is preliminary data.</text>
</comment>
<keyword evidence="1" id="KW-0175">Coiled coil</keyword>
<accession>A0AAD8W2W9</accession>
<proteinExistence type="predicted"/>
<feature type="region of interest" description="Disordered" evidence="2">
    <location>
        <begin position="41"/>
        <end position="139"/>
    </location>
</feature>
<sequence>MGKKKSASASGSTKASRDWGASTITNREVSKLRTLGFISSSDDDIRLPASTVVQCYPPTPESGVDPEDDDDFEETEDAQHVLEDSDVHEEEAPEDDALTRSRRCRRINDDLITTAESSPSGQDNDADETASPPPAAKSSASFFDVEDDIDMQGVKSFACQMNAVLKDGRGEDSSVEGWITTLDWSFLTFAPQPIYATVDAVADFANQFIRLESENAHLCKTIKTWADQVLEASRLAADAQNENTLLKDELKKLKQKVKDDQDAKHKATAAADEKEGVLRESITNLLSAADMTVDRARKLQEDSMSDDLSLATESNVQVLGLLQKTKGALSRLFSMIFLKMKQNKTLSEMADAFLIDPSKPMEVLKRLSRLFGVVLTFQLLMGHGLGSELEKLSKALPVDDNDRLINLEPFKQLAVTCANQLLKLVDEAKTKTASEAAPGSSSAPP</sequence>
<feature type="compositionally biased region" description="Acidic residues" evidence="2">
    <location>
        <begin position="64"/>
        <end position="76"/>
    </location>
</feature>
<evidence type="ECO:0000313" key="4">
    <source>
        <dbReference type="Proteomes" id="UP001231189"/>
    </source>
</evidence>
<feature type="region of interest" description="Disordered" evidence="2">
    <location>
        <begin position="1"/>
        <end position="22"/>
    </location>
</feature>
<feature type="compositionally biased region" description="Acidic residues" evidence="2">
    <location>
        <begin position="86"/>
        <end position="96"/>
    </location>
</feature>
<dbReference type="AlphaFoldDB" id="A0AAD8W2W9"/>
<feature type="coiled-coil region" evidence="1">
    <location>
        <begin position="229"/>
        <end position="270"/>
    </location>
</feature>
<evidence type="ECO:0000256" key="2">
    <source>
        <dbReference type="SAM" id="MobiDB-lite"/>
    </source>
</evidence>
<dbReference type="EMBL" id="JAUUTY010000004">
    <property type="protein sequence ID" value="KAK1641626.1"/>
    <property type="molecule type" value="Genomic_DNA"/>
</dbReference>
<keyword evidence="4" id="KW-1185">Reference proteome</keyword>
<gene>
    <name evidence="3" type="ORF">QYE76_059431</name>
</gene>
<name>A0AAD8W2W9_LOLMU</name>
<reference evidence="3" key="1">
    <citation type="submission" date="2023-07" db="EMBL/GenBank/DDBJ databases">
        <title>A chromosome-level genome assembly of Lolium multiflorum.</title>
        <authorList>
            <person name="Chen Y."/>
            <person name="Copetti D."/>
            <person name="Kolliker R."/>
            <person name="Studer B."/>
        </authorList>
    </citation>
    <scope>NUCLEOTIDE SEQUENCE</scope>
    <source>
        <strain evidence="3">02402/16</strain>
        <tissue evidence="3">Leaf</tissue>
    </source>
</reference>
<evidence type="ECO:0000313" key="3">
    <source>
        <dbReference type="EMBL" id="KAK1641626.1"/>
    </source>
</evidence>
<protein>
    <submittedName>
        <fullName evidence="3">Uncharacterized protein</fullName>
    </submittedName>
</protein>
<dbReference type="Proteomes" id="UP001231189">
    <property type="component" value="Unassembled WGS sequence"/>
</dbReference>
<feature type="compositionally biased region" description="Polar residues" evidence="2">
    <location>
        <begin position="114"/>
        <end position="123"/>
    </location>
</feature>
<evidence type="ECO:0000256" key="1">
    <source>
        <dbReference type="SAM" id="Coils"/>
    </source>
</evidence>
<organism evidence="3 4">
    <name type="scientific">Lolium multiflorum</name>
    <name type="common">Italian ryegrass</name>
    <name type="synonym">Lolium perenne subsp. multiflorum</name>
    <dbReference type="NCBI Taxonomy" id="4521"/>
    <lineage>
        <taxon>Eukaryota</taxon>
        <taxon>Viridiplantae</taxon>
        <taxon>Streptophyta</taxon>
        <taxon>Embryophyta</taxon>
        <taxon>Tracheophyta</taxon>
        <taxon>Spermatophyta</taxon>
        <taxon>Magnoliopsida</taxon>
        <taxon>Liliopsida</taxon>
        <taxon>Poales</taxon>
        <taxon>Poaceae</taxon>
        <taxon>BOP clade</taxon>
        <taxon>Pooideae</taxon>
        <taxon>Poodae</taxon>
        <taxon>Poeae</taxon>
        <taxon>Poeae Chloroplast Group 2 (Poeae type)</taxon>
        <taxon>Loliodinae</taxon>
        <taxon>Loliinae</taxon>
        <taxon>Lolium</taxon>
    </lineage>
</organism>